<feature type="transmembrane region" description="Helical" evidence="1">
    <location>
        <begin position="36"/>
        <end position="54"/>
    </location>
</feature>
<keyword evidence="1" id="KW-0472">Membrane</keyword>
<sequence length="99" mass="10871">MGALAILGGGLQEFCIWLANPLAVLTIVGLFKNFRFTIVTSIAAFLLALSFLSWKNILGSESGVMGTIVSFEAGYYLWLSSIIVLMLGTNYYFYKLTKS</sequence>
<dbReference type="EMBL" id="QWDE01000001">
    <property type="protein sequence ID" value="RFZ85523.1"/>
    <property type="molecule type" value="Genomic_DNA"/>
</dbReference>
<comment type="caution">
    <text evidence="2">The sequence shown here is derived from an EMBL/GenBank/DDBJ whole genome shotgun (WGS) entry which is preliminary data.</text>
</comment>
<evidence type="ECO:0000313" key="3">
    <source>
        <dbReference type="Proteomes" id="UP000260823"/>
    </source>
</evidence>
<reference evidence="2 3" key="1">
    <citation type="submission" date="2018-08" db="EMBL/GenBank/DDBJ databases">
        <title>Mucilaginibacter terrae sp. nov., isolated from manganese diggings.</title>
        <authorList>
            <person name="Huang Y."/>
            <person name="Zhou Z."/>
        </authorList>
    </citation>
    <scope>NUCLEOTIDE SEQUENCE [LARGE SCALE GENOMIC DNA]</scope>
    <source>
        <strain evidence="2 3">ZH6</strain>
    </source>
</reference>
<name>A0A3E2NWZ6_9SPHI</name>
<keyword evidence="3" id="KW-1185">Reference proteome</keyword>
<protein>
    <submittedName>
        <fullName evidence="2">Uncharacterized protein</fullName>
    </submittedName>
</protein>
<accession>A0A3E2NWZ6</accession>
<proteinExistence type="predicted"/>
<evidence type="ECO:0000313" key="2">
    <source>
        <dbReference type="EMBL" id="RFZ85523.1"/>
    </source>
</evidence>
<evidence type="ECO:0000256" key="1">
    <source>
        <dbReference type="SAM" id="Phobius"/>
    </source>
</evidence>
<keyword evidence="1" id="KW-1133">Transmembrane helix</keyword>
<feature type="transmembrane region" description="Helical" evidence="1">
    <location>
        <begin position="6"/>
        <end position="31"/>
    </location>
</feature>
<dbReference type="Proteomes" id="UP000260823">
    <property type="component" value="Unassembled WGS sequence"/>
</dbReference>
<organism evidence="2 3">
    <name type="scientific">Mucilaginibacter terrenus</name>
    <dbReference type="NCBI Taxonomy" id="2482727"/>
    <lineage>
        <taxon>Bacteria</taxon>
        <taxon>Pseudomonadati</taxon>
        <taxon>Bacteroidota</taxon>
        <taxon>Sphingobacteriia</taxon>
        <taxon>Sphingobacteriales</taxon>
        <taxon>Sphingobacteriaceae</taxon>
        <taxon>Mucilaginibacter</taxon>
    </lineage>
</organism>
<gene>
    <name evidence="2" type="ORF">DYU05_07980</name>
</gene>
<keyword evidence="1" id="KW-0812">Transmembrane</keyword>
<dbReference type="AlphaFoldDB" id="A0A3E2NWZ6"/>
<feature type="transmembrane region" description="Helical" evidence="1">
    <location>
        <begin position="74"/>
        <end position="94"/>
    </location>
</feature>